<dbReference type="STRING" id="1705562.AMS69_09555"/>
<organism evidence="1 2">
    <name type="scientific">Haloarcula rubripromontorii</name>
    <dbReference type="NCBI Taxonomy" id="1705562"/>
    <lineage>
        <taxon>Archaea</taxon>
        <taxon>Methanobacteriati</taxon>
        <taxon>Methanobacteriota</taxon>
        <taxon>Stenosarchaea group</taxon>
        <taxon>Halobacteria</taxon>
        <taxon>Halobacteriales</taxon>
        <taxon>Haloarculaceae</taxon>
        <taxon>Haloarcula</taxon>
    </lineage>
</organism>
<dbReference type="NCBIfam" id="TIGR01409">
    <property type="entry name" value="TAT_signal_seq"/>
    <property type="match status" value="1"/>
</dbReference>
<dbReference type="Proteomes" id="UP000037729">
    <property type="component" value="Unassembled WGS sequence"/>
</dbReference>
<dbReference type="PATRIC" id="fig|1705562.3.peg.3018"/>
<dbReference type="AlphaFoldDB" id="A0A0M9ANA7"/>
<evidence type="ECO:0000313" key="1">
    <source>
        <dbReference type="EMBL" id="KOX94141.1"/>
    </source>
</evidence>
<dbReference type="InterPro" id="IPR019546">
    <property type="entry name" value="TAT_signal_bac_arc"/>
</dbReference>
<reference evidence="1 2" key="1">
    <citation type="submission" date="2015-08" db="EMBL/GenBank/DDBJ databases">
        <title>Genomes of Isolates from Cabo Rojo, PR.</title>
        <authorList>
            <person name="Sanchez-Nieves R.L."/>
            <person name="Montalvo-Rodriguez R."/>
        </authorList>
    </citation>
    <scope>NUCLEOTIDE SEQUENCE [LARGE SCALE GENOMIC DNA]</scope>
    <source>
        <strain evidence="1 2">SL3</strain>
    </source>
</reference>
<evidence type="ECO:0000313" key="2">
    <source>
        <dbReference type="Proteomes" id="UP000037729"/>
    </source>
</evidence>
<name>A0A0M9ANA7_9EURY</name>
<dbReference type="Pfam" id="PF13379">
    <property type="entry name" value="NMT1_2"/>
    <property type="match status" value="1"/>
</dbReference>
<dbReference type="SUPFAM" id="SSF53850">
    <property type="entry name" value="Periplasmic binding protein-like II"/>
    <property type="match status" value="1"/>
</dbReference>
<dbReference type="PANTHER" id="PTHR30024">
    <property type="entry name" value="ALIPHATIC SULFONATES-BINDING PROTEIN-RELATED"/>
    <property type="match status" value="1"/>
</dbReference>
<keyword evidence="2" id="KW-1185">Reference proteome</keyword>
<proteinExistence type="predicted"/>
<gene>
    <name evidence="1" type="ORF">AMS69_09555</name>
</gene>
<sequence length="362" mass="39499">MPNLGCPNNSSRSAETRLQSRRRFLAKAGAAVGASTLTGLSGCTSLLSGNSMDTLSVAFKPPFPFLQYHVMNQEGYFEQLDPDIEATNFANEGLTIVSAYSDGDIDLAFMGITPAIKMKSKDVPGKVTAANHKNGFVVFAHEDFAALWDEHGADAFRVFREKNGRKFKFSTFPKGSVAFILLHYWLREELGISPDLVDIEPMAGGSPVKRSLLSGNVDGTVIMEPIPTALEQRGAPFERITWAGSFMSGQPGGIMFMHDRLWDDHPDIAKSVITQHSRATETIQEQPAIAAEAVSKAKGDKLPTKIARKALRSKASNYISDPAQITESTQLFAAQMEELGQIESGVSTDKLFEQSLYDDIAE</sequence>
<accession>A0A0M9ANA7</accession>
<comment type="caution">
    <text evidence="1">The sequence shown here is derived from an EMBL/GenBank/DDBJ whole genome shotgun (WGS) entry which is preliminary data.</text>
</comment>
<dbReference type="EMBL" id="LIUF01000002">
    <property type="protein sequence ID" value="KOX94141.1"/>
    <property type="molecule type" value="Genomic_DNA"/>
</dbReference>
<dbReference type="Gene3D" id="3.40.190.10">
    <property type="entry name" value="Periplasmic binding protein-like II"/>
    <property type="match status" value="2"/>
</dbReference>
<protein>
    <submittedName>
        <fullName evidence="1">Nitrate ABC transporter substrate-binding protein</fullName>
    </submittedName>
</protein>